<dbReference type="EMBL" id="LHUR01000012">
    <property type="protein sequence ID" value="KOA20751.1"/>
    <property type="molecule type" value="Genomic_DNA"/>
</dbReference>
<keyword evidence="1" id="KW-0446">Lipid-binding</keyword>
<dbReference type="SUPFAM" id="SSF82549">
    <property type="entry name" value="DAK1/DegV-like"/>
    <property type="match status" value="1"/>
</dbReference>
<dbReference type="Pfam" id="PF02645">
    <property type="entry name" value="DegV"/>
    <property type="match status" value="1"/>
</dbReference>
<dbReference type="Proteomes" id="UP000037043">
    <property type="component" value="Unassembled WGS sequence"/>
</dbReference>
<dbReference type="InterPro" id="IPR050270">
    <property type="entry name" value="DegV_domain_contain"/>
</dbReference>
<keyword evidence="3" id="KW-1185">Reference proteome</keyword>
<organism evidence="2 3">
    <name type="scientific">Clostridium homopropionicum DSM 5847</name>
    <dbReference type="NCBI Taxonomy" id="1121318"/>
    <lineage>
        <taxon>Bacteria</taxon>
        <taxon>Bacillati</taxon>
        <taxon>Bacillota</taxon>
        <taxon>Clostridia</taxon>
        <taxon>Eubacteriales</taxon>
        <taxon>Clostridiaceae</taxon>
        <taxon>Clostridium</taxon>
    </lineage>
</organism>
<dbReference type="PATRIC" id="fig|1121318.3.peg.898"/>
<dbReference type="GO" id="GO:0008289">
    <property type="term" value="F:lipid binding"/>
    <property type="evidence" value="ECO:0007669"/>
    <property type="project" value="UniProtKB-KW"/>
</dbReference>
<evidence type="ECO:0000313" key="3">
    <source>
        <dbReference type="Proteomes" id="UP000037043"/>
    </source>
</evidence>
<sequence>MEKIKIITDSTCDLNRQIIEKYDLEVVPLIVNFGEESYLDGVDIDIREFLKKIKESDIFPTTSGVNPHRFYEIYKKYLDESYKIISIHISSKMSGTYQAACMAKEMLETEDIVVIDSNNVTAGLGLLAIKAAEMKNEGCSLKQIEERILEIIPHVKTAYAFASLDNLVKGGRLSKAAGAIGSLLNIRLILAVVDGNMAVLDKVRGTKKAIKTILNYIDENTLDEKENTIVLHIDNEDILPILKEELSERKVNYVECEVGCVVGTHSGPNACGIAYIEKYI</sequence>
<dbReference type="PANTHER" id="PTHR33434:SF2">
    <property type="entry name" value="FATTY ACID-BINDING PROTEIN TM_1468"/>
    <property type="match status" value="1"/>
</dbReference>
<proteinExistence type="predicted"/>
<protein>
    <submittedName>
        <fullName evidence="2">DegV domain-containing protein</fullName>
    </submittedName>
</protein>
<evidence type="ECO:0000313" key="2">
    <source>
        <dbReference type="EMBL" id="KOA20751.1"/>
    </source>
</evidence>
<name>A0A0L6ZCQ8_9CLOT</name>
<dbReference type="InterPro" id="IPR043168">
    <property type="entry name" value="DegV_C"/>
</dbReference>
<dbReference type="PANTHER" id="PTHR33434">
    <property type="entry name" value="DEGV DOMAIN-CONTAINING PROTEIN DR_1986-RELATED"/>
    <property type="match status" value="1"/>
</dbReference>
<dbReference type="RefSeq" id="WP_052220478.1">
    <property type="nucleotide sequence ID" value="NZ_LHUR01000012.1"/>
</dbReference>
<dbReference type="PROSITE" id="PS51482">
    <property type="entry name" value="DEGV"/>
    <property type="match status" value="1"/>
</dbReference>
<evidence type="ECO:0000256" key="1">
    <source>
        <dbReference type="ARBA" id="ARBA00023121"/>
    </source>
</evidence>
<dbReference type="InterPro" id="IPR003797">
    <property type="entry name" value="DegV"/>
</dbReference>
<reference evidence="3" key="1">
    <citation type="submission" date="2015-08" db="EMBL/GenBank/DDBJ databases">
        <title>Genome sequence of the strict anaerobe Clostridium homopropionicum LuHBu1 (DSM 5847T).</title>
        <authorList>
            <person name="Poehlein A."/>
            <person name="Beck M."/>
            <person name="Schiel-Bengelsdorf B."/>
            <person name="Bengelsdorf F.R."/>
            <person name="Daniel R."/>
            <person name="Duerre P."/>
        </authorList>
    </citation>
    <scope>NUCLEOTIDE SEQUENCE [LARGE SCALE GENOMIC DNA]</scope>
    <source>
        <strain evidence="3">DSM 5847</strain>
    </source>
</reference>
<accession>A0A0L6ZCQ8</accession>
<dbReference type="AlphaFoldDB" id="A0A0L6ZCQ8"/>
<dbReference type="NCBIfam" id="TIGR00762">
    <property type="entry name" value="DegV"/>
    <property type="match status" value="1"/>
</dbReference>
<dbReference type="Gene3D" id="3.30.1180.10">
    <property type="match status" value="1"/>
</dbReference>
<dbReference type="Gene3D" id="3.40.50.10170">
    <property type="match status" value="1"/>
</dbReference>
<dbReference type="STRING" id="36844.SAMN04488501_103106"/>
<gene>
    <name evidence="2" type="ORF">CLHOM_08930</name>
</gene>
<comment type="caution">
    <text evidence="2">The sequence shown here is derived from an EMBL/GenBank/DDBJ whole genome shotgun (WGS) entry which is preliminary data.</text>
</comment>